<dbReference type="Proteomes" id="UP000000763">
    <property type="component" value="Chromosome 4"/>
</dbReference>
<feature type="region of interest" description="Disordered" evidence="1">
    <location>
        <begin position="197"/>
        <end position="232"/>
    </location>
</feature>
<sequence>MAGAAAAVAGEGRSGVGQAEGGAQPQSTVTRSRGMTATSRPMRSVAAAFVLTTSPALNHLSFPFAHHHCHSVVPRWRPARCRAKPAVEDVVDDEKEKETWRREDKPEGKDGGEEVLGRGWFMVDEIGMDILTIALPAVLALATDPITALISTSFVGHVVLDNLPQQLGPQPLVCLLRRCSDEVRLLRRCLDEEKGEIKRTERDREKREREDEEGKEIDNDMWAPHGSHNYYF</sequence>
<protein>
    <submittedName>
        <fullName evidence="2">OSJNBa0027O01.5 protein</fullName>
    </submittedName>
</protein>
<feature type="compositionally biased region" description="Basic and acidic residues" evidence="1">
    <location>
        <begin position="197"/>
        <end position="209"/>
    </location>
</feature>
<reference evidence="3" key="2">
    <citation type="journal article" date="2008" name="Nucleic Acids Res.">
        <title>The rice annotation project database (RAP-DB): 2008 update.</title>
        <authorList>
            <consortium name="The rice annotation project (RAP)"/>
        </authorList>
    </citation>
    <scope>GENOME REANNOTATION</scope>
    <source>
        <strain evidence="3">cv. Nipponbare</strain>
    </source>
</reference>
<feature type="compositionally biased region" description="Polar residues" evidence="1">
    <location>
        <begin position="24"/>
        <end position="38"/>
    </location>
</feature>
<dbReference type="AlphaFoldDB" id="Q7XXC0"/>
<feature type="region of interest" description="Disordered" evidence="1">
    <location>
        <begin position="92"/>
        <end position="112"/>
    </location>
</feature>
<accession>Q7XXC0</accession>
<name>Q7XXC0_ORYSJ</name>
<feature type="compositionally biased region" description="Basic and acidic residues" evidence="1">
    <location>
        <begin position="94"/>
        <end position="112"/>
    </location>
</feature>
<evidence type="ECO:0000313" key="3">
    <source>
        <dbReference type="Proteomes" id="UP000000763"/>
    </source>
</evidence>
<evidence type="ECO:0000256" key="1">
    <source>
        <dbReference type="SAM" id="MobiDB-lite"/>
    </source>
</evidence>
<feature type="region of interest" description="Disordered" evidence="1">
    <location>
        <begin position="1"/>
        <end position="38"/>
    </location>
</feature>
<proteinExistence type="predicted"/>
<dbReference type="EMBL" id="AL662934">
    <property type="protein sequence ID" value="CAD39528.2"/>
    <property type="molecule type" value="Genomic_DNA"/>
</dbReference>
<reference evidence="3" key="1">
    <citation type="journal article" date="2005" name="Nature">
        <title>The map-based sequence of the rice genome.</title>
        <authorList>
            <consortium name="International rice genome sequencing project (IRGSP)"/>
            <person name="Matsumoto T."/>
            <person name="Wu J."/>
            <person name="Kanamori H."/>
            <person name="Katayose Y."/>
            <person name="Fujisawa M."/>
            <person name="Namiki N."/>
            <person name="Mizuno H."/>
            <person name="Yamamoto K."/>
            <person name="Antonio B.A."/>
            <person name="Baba T."/>
            <person name="Sakata K."/>
            <person name="Nagamura Y."/>
            <person name="Aoki H."/>
            <person name="Arikawa K."/>
            <person name="Arita K."/>
            <person name="Bito T."/>
            <person name="Chiden Y."/>
            <person name="Fujitsuka N."/>
            <person name="Fukunaka R."/>
            <person name="Hamada M."/>
            <person name="Harada C."/>
            <person name="Hayashi A."/>
            <person name="Hijishita S."/>
            <person name="Honda M."/>
            <person name="Hosokawa S."/>
            <person name="Ichikawa Y."/>
            <person name="Idonuma A."/>
            <person name="Iijima M."/>
            <person name="Ikeda M."/>
            <person name="Ikeno M."/>
            <person name="Ito K."/>
            <person name="Ito S."/>
            <person name="Ito T."/>
            <person name="Ito Y."/>
            <person name="Ito Y."/>
            <person name="Iwabuchi A."/>
            <person name="Kamiya K."/>
            <person name="Karasawa W."/>
            <person name="Kurita K."/>
            <person name="Katagiri S."/>
            <person name="Kikuta A."/>
            <person name="Kobayashi H."/>
            <person name="Kobayashi N."/>
            <person name="Machita K."/>
            <person name="Maehara T."/>
            <person name="Masukawa M."/>
            <person name="Mizubayashi T."/>
            <person name="Mukai Y."/>
            <person name="Nagasaki H."/>
            <person name="Nagata Y."/>
            <person name="Naito S."/>
            <person name="Nakashima M."/>
            <person name="Nakama Y."/>
            <person name="Nakamichi Y."/>
            <person name="Nakamura M."/>
            <person name="Meguro A."/>
            <person name="Negishi M."/>
            <person name="Ohta I."/>
            <person name="Ohta T."/>
            <person name="Okamoto M."/>
            <person name="Ono N."/>
            <person name="Saji S."/>
            <person name="Sakaguchi M."/>
            <person name="Sakai K."/>
            <person name="Shibata M."/>
            <person name="Shimokawa T."/>
            <person name="Song J."/>
            <person name="Takazaki Y."/>
            <person name="Terasawa K."/>
            <person name="Tsugane M."/>
            <person name="Tsuji K."/>
            <person name="Ueda S."/>
            <person name="Waki K."/>
            <person name="Yamagata H."/>
            <person name="Yamamoto M."/>
            <person name="Yamamoto S."/>
            <person name="Yamane H."/>
            <person name="Yoshiki S."/>
            <person name="Yoshihara R."/>
            <person name="Yukawa K."/>
            <person name="Zhong H."/>
            <person name="Yano M."/>
            <person name="Yuan Q."/>
            <person name="Ouyang S."/>
            <person name="Liu J."/>
            <person name="Jones K.M."/>
            <person name="Gansberger K."/>
            <person name="Moffat K."/>
            <person name="Hill J."/>
            <person name="Bera J."/>
            <person name="Fadrosh D."/>
            <person name="Jin S."/>
            <person name="Johri S."/>
            <person name="Kim M."/>
            <person name="Overton L."/>
            <person name="Reardon M."/>
            <person name="Tsitrin T."/>
            <person name="Vuong H."/>
            <person name="Weaver B."/>
            <person name="Ciecko A."/>
            <person name="Tallon L."/>
            <person name="Jackson J."/>
            <person name="Pai G."/>
            <person name="Aken S.V."/>
            <person name="Utterback T."/>
            <person name="Reidmuller S."/>
            <person name="Feldblyum T."/>
            <person name="Hsiao J."/>
            <person name="Zismann V."/>
            <person name="Iobst S."/>
            <person name="de Vazeille A.R."/>
            <person name="Buell C.R."/>
            <person name="Ying K."/>
            <person name="Li Y."/>
            <person name="Lu T."/>
            <person name="Huang Y."/>
            <person name="Zhao Q."/>
            <person name="Feng Q."/>
            <person name="Zhang L."/>
            <person name="Zhu J."/>
            <person name="Weng Q."/>
            <person name="Mu J."/>
            <person name="Lu Y."/>
            <person name="Fan D."/>
            <person name="Liu Y."/>
            <person name="Guan J."/>
            <person name="Zhang Y."/>
            <person name="Yu S."/>
            <person name="Liu X."/>
            <person name="Zhang Y."/>
            <person name="Hong G."/>
            <person name="Han B."/>
            <person name="Choisne N."/>
            <person name="Demange N."/>
            <person name="Orjeda G."/>
            <person name="Samain S."/>
            <person name="Cattolico L."/>
            <person name="Pelletier E."/>
            <person name="Couloux A."/>
            <person name="Segurens B."/>
            <person name="Wincker P."/>
            <person name="D'Hont A."/>
            <person name="Scarpelli C."/>
            <person name="Weissenbach J."/>
            <person name="Salanoubat M."/>
            <person name="Quetier F."/>
            <person name="Yu Y."/>
            <person name="Kim H.R."/>
            <person name="Rambo T."/>
            <person name="Currie J."/>
            <person name="Collura K."/>
            <person name="Luo M."/>
            <person name="Yang T."/>
            <person name="Ammiraju J.S.S."/>
            <person name="Engler F."/>
            <person name="Soderlund C."/>
            <person name="Wing R.A."/>
            <person name="Palmer L.E."/>
            <person name="de la Bastide M."/>
            <person name="Spiegel L."/>
            <person name="Nascimento L."/>
            <person name="Zutavern T."/>
            <person name="O'Shaughnessy A."/>
            <person name="Dike S."/>
            <person name="Dedhia N."/>
            <person name="Preston R."/>
            <person name="Balija V."/>
            <person name="McCombie W.R."/>
            <person name="Chow T."/>
            <person name="Chen H."/>
            <person name="Chung M."/>
            <person name="Chen C."/>
            <person name="Shaw J."/>
            <person name="Wu H."/>
            <person name="Hsiao K."/>
            <person name="Chao Y."/>
            <person name="Chu M."/>
            <person name="Cheng C."/>
            <person name="Hour A."/>
            <person name="Lee P."/>
            <person name="Lin S."/>
            <person name="Lin Y."/>
            <person name="Liou J."/>
            <person name="Liu S."/>
            <person name="Hsing Y."/>
            <person name="Raghuvanshi S."/>
            <person name="Mohanty A."/>
            <person name="Bharti A.K."/>
            <person name="Gaur A."/>
            <person name="Gupta V."/>
            <person name="Kumar D."/>
            <person name="Ravi V."/>
            <person name="Vij S."/>
            <person name="Kapur A."/>
            <person name="Khurana P."/>
            <person name="Khurana P."/>
            <person name="Khurana J.P."/>
            <person name="Tyagi A.K."/>
            <person name="Gaikwad K."/>
            <person name="Singh A."/>
            <person name="Dalal V."/>
            <person name="Srivastava S."/>
            <person name="Dixit A."/>
            <person name="Pal A.K."/>
            <person name="Ghazi I.A."/>
            <person name="Yadav M."/>
            <person name="Pandit A."/>
            <person name="Bhargava A."/>
            <person name="Sureshbabu K."/>
            <person name="Batra K."/>
            <person name="Sharma T.R."/>
            <person name="Mohapatra T."/>
            <person name="Singh N.K."/>
            <person name="Messing J."/>
            <person name="Nelson A.B."/>
            <person name="Fuks G."/>
            <person name="Kavchok S."/>
            <person name="Keizer G."/>
            <person name="Linton E."/>
            <person name="Llaca V."/>
            <person name="Song R."/>
            <person name="Tanyolac B."/>
            <person name="Young S."/>
            <person name="Ho-Il K."/>
            <person name="Hahn J.H."/>
            <person name="Sangsakoo G."/>
            <person name="Vanavichit A."/>
            <person name="de Mattos Luiz.A.T."/>
            <person name="Zimmer P.D."/>
            <person name="Malone G."/>
            <person name="Dellagostin O."/>
            <person name="de Oliveira A.C."/>
            <person name="Bevan M."/>
            <person name="Bancroft I."/>
            <person name="Minx P."/>
            <person name="Cordum H."/>
            <person name="Wilson R."/>
            <person name="Cheng Z."/>
            <person name="Jin W."/>
            <person name="Jiang J."/>
            <person name="Leong S.A."/>
            <person name="Iwama H."/>
            <person name="Gojobori T."/>
            <person name="Itoh T."/>
            <person name="Niimura Y."/>
            <person name="Fujii Y."/>
            <person name="Habara T."/>
            <person name="Sakai H."/>
            <person name="Sato Y."/>
            <person name="Wilson G."/>
            <person name="Kumar K."/>
            <person name="McCouch S."/>
            <person name="Juretic N."/>
            <person name="Hoen D."/>
            <person name="Wright S."/>
            <person name="Bruskiewich R."/>
            <person name="Bureau T."/>
            <person name="Miyao A."/>
            <person name="Hirochika H."/>
            <person name="Nishikawa T."/>
            <person name="Kadowaki K."/>
            <person name="Sugiura M."/>
            <person name="Burr B."/>
            <person name="Sasaki T."/>
        </authorList>
    </citation>
    <scope>NUCLEOTIDE SEQUENCE [LARGE SCALE GENOMIC DNA]</scope>
    <source>
        <strain evidence="3">cv. Nipponbare</strain>
    </source>
</reference>
<feature type="compositionally biased region" description="Low complexity" evidence="1">
    <location>
        <begin position="1"/>
        <end position="11"/>
    </location>
</feature>
<gene>
    <name evidence="2" type="primary">OSJNBa0027O01.5</name>
</gene>
<evidence type="ECO:0000313" key="2">
    <source>
        <dbReference type="EMBL" id="CAD39528.2"/>
    </source>
</evidence>
<organism evidence="2 3">
    <name type="scientific">Oryza sativa subsp. japonica</name>
    <name type="common">Rice</name>
    <dbReference type="NCBI Taxonomy" id="39947"/>
    <lineage>
        <taxon>Eukaryota</taxon>
        <taxon>Viridiplantae</taxon>
        <taxon>Streptophyta</taxon>
        <taxon>Embryophyta</taxon>
        <taxon>Tracheophyta</taxon>
        <taxon>Spermatophyta</taxon>
        <taxon>Magnoliopsida</taxon>
        <taxon>Liliopsida</taxon>
        <taxon>Poales</taxon>
        <taxon>Poaceae</taxon>
        <taxon>BOP clade</taxon>
        <taxon>Oryzoideae</taxon>
        <taxon>Oryzeae</taxon>
        <taxon>Oryzinae</taxon>
        <taxon>Oryza</taxon>
        <taxon>Oryza sativa</taxon>
    </lineage>
</organism>